<comment type="similarity">
    <text evidence="1">Belongs to the UPF0337 (CsbD) family.</text>
</comment>
<dbReference type="Pfam" id="PF05532">
    <property type="entry name" value="CsbD"/>
    <property type="match status" value="1"/>
</dbReference>
<reference evidence="4 5" key="1">
    <citation type="submission" date="2016-08" db="EMBL/GenBank/DDBJ databases">
        <title>Genome sequencing of Paenibacillus sp. TI45-13ar, isolated from Korean traditional nuruk.</title>
        <authorList>
            <person name="Kim S.-J."/>
        </authorList>
    </citation>
    <scope>NUCLEOTIDE SEQUENCE [LARGE SCALE GENOMIC DNA]</scope>
    <source>
        <strain evidence="4 5">TI45-13ar</strain>
    </source>
</reference>
<dbReference type="InterPro" id="IPR008462">
    <property type="entry name" value="CsbD"/>
</dbReference>
<dbReference type="Proteomes" id="UP000094578">
    <property type="component" value="Unassembled WGS sequence"/>
</dbReference>
<feature type="domain" description="CsbD-like" evidence="3">
    <location>
        <begin position="10"/>
        <end position="59"/>
    </location>
</feature>
<protein>
    <submittedName>
        <fullName evidence="4">UPF0337 protein</fullName>
    </submittedName>
</protein>
<feature type="compositionally biased region" description="Basic and acidic residues" evidence="2">
    <location>
        <begin position="8"/>
        <end position="25"/>
    </location>
</feature>
<feature type="region of interest" description="Disordered" evidence="2">
    <location>
        <begin position="1"/>
        <end position="63"/>
    </location>
</feature>
<sequence>MMSNDNGLGDKVKGAVSKAKGEVKDQVGNATNNSSLQAEGKVDKAKGAVQQKVGEAKDDHNRH</sequence>
<organism evidence="4 5">
    <name type="scientific">Paenibacillus nuruki</name>
    <dbReference type="NCBI Taxonomy" id="1886670"/>
    <lineage>
        <taxon>Bacteria</taxon>
        <taxon>Bacillati</taxon>
        <taxon>Bacillota</taxon>
        <taxon>Bacilli</taxon>
        <taxon>Bacillales</taxon>
        <taxon>Paenibacillaceae</taxon>
        <taxon>Paenibacillus</taxon>
    </lineage>
</organism>
<evidence type="ECO:0000256" key="1">
    <source>
        <dbReference type="ARBA" id="ARBA00009129"/>
    </source>
</evidence>
<dbReference type="Gene3D" id="1.10.1470.10">
    <property type="entry name" value="YjbJ"/>
    <property type="match status" value="1"/>
</dbReference>
<dbReference type="EMBL" id="MDER01000012">
    <property type="protein sequence ID" value="ODP30318.1"/>
    <property type="molecule type" value="Genomic_DNA"/>
</dbReference>
<proteinExistence type="inferred from homology"/>
<evidence type="ECO:0000313" key="4">
    <source>
        <dbReference type="EMBL" id="ODP30318.1"/>
    </source>
</evidence>
<dbReference type="PATRIC" id="fig|1886670.3.peg.261"/>
<comment type="caution">
    <text evidence="4">The sequence shown here is derived from an EMBL/GenBank/DDBJ whole genome shotgun (WGS) entry which is preliminary data.</text>
</comment>
<evidence type="ECO:0000313" key="5">
    <source>
        <dbReference type="Proteomes" id="UP000094578"/>
    </source>
</evidence>
<dbReference type="STRING" id="1886670.PTI45_00251"/>
<evidence type="ECO:0000256" key="2">
    <source>
        <dbReference type="SAM" id="MobiDB-lite"/>
    </source>
</evidence>
<feature type="compositionally biased region" description="Basic and acidic residues" evidence="2">
    <location>
        <begin position="54"/>
        <end position="63"/>
    </location>
</feature>
<gene>
    <name evidence="4" type="ORF">PTI45_00251</name>
</gene>
<dbReference type="SUPFAM" id="SSF69047">
    <property type="entry name" value="Hypothetical protein YjbJ"/>
    <property type="match status" value="1"/>
</dbReference>
<keyword evidence="5" id="KW-1185">Reference proteome</keyword>
<dbReference type="InterPro" id="IPR036629">
    <property type="entry name" value="YjbJ_sf"/>
</dbReference>
<dbReference type="AlphaFoldDB" id="A0A1E3L971"/>
<accession>A0A1E3L971</accession>
<evidence type="ECO:0000259" key="3">
    <source>
        <dbReference type="Pfam" id="PF05532"/>
    </source>
</evidence>
<feature type="compositionally biased region" description="Polar residues" evidence="2">
    <location>
        <begin position="28"/>
        <end position="37"/>
    </location>
</feature>
<name>A0A1E3L971_9BACL</name>